<dbReference type="Proteomes" id="UP000294739">
    <property type="component" value="Unassembled WGS sequence"/>
</dbReference>
<sequence>MNDTAGVRLWNGAMLPTPGVFEIDPAHTTAGFVARHLMVTQVRGRFEKVEGTVHITEDPLESSATALIETGTITTGAAERDAHLRSPDFLDVEVYPTMRFESRSVHGGESGPKWSIVNGTMVRRRRVGGAGKFVCAGDLTIRGVTCPLELDVSIDGVKGDPWGGERLALSATGEIDREAYGMTWNVALEAGGWLVSQKIQIEIRAQAIRMT</sequence>
<dbReference type="InterPro" id="IPR036761">
    <property type="entry name" value="TTHA0802/YceI-like_sf"/>
</dbReference>
<gene>
    <name evidence="3" type="ORF">E1269_29785</name>
</gene>
<evidence type="ECO:0000313" key="4">
    <source>
        <dbReference type="Proteomes" id="UP000294739"/>
    </source>
</evidence>
<protein>
    <submittedName>
        <fullName evidence="3">YceI family protein</fullName>
    </submittedName>
</protein>
<proteinExistence type="inferred from homology"/>
<dbReference type="AlphaFoldDB" id="A0A4R5CIS8"/>
<dbReference type="InParanoid" id="A0A4R5CIS8"/>
<dbReference type="SMART" id="SM00867">
    <property type="entry name" value="YceI"/>
    <property type="match status" value="1"/>
</dbReference>
<dbReference type="Gene3D" id="2.40.128.110">
    <property type="entry name" value="Lipid/polyisoprenoid-binding, YceI-like"/>
    <property type="match status" value="1"/>
</dbReference>
<dbReference type="PANTHER" id="PTHR34406:SF1">
    <property type="entry name" value="PROTEIN YCEI"/>
    <property type="match status" value="1"/>
</dbReference>
<organism evidence="3 4">
    <name type="scientific">Jiangella asiatica</name>
    <dbReference type="NCBI Taxonomy" id="2530372"/>
    <lineage>
        <taxon>Bacteria</taxon>
        <taxon>Bacillati</taxon>
        <taxon>Actinomycetota</taxon>
        <taxon>Actinomycetes</taxon>
        <taxon>Jiangellales</taxon>
        <taxon>Jiangellaceae</taxon>
        <taxon>Jiangella</taxon>
    </lineage>
</organism>
<accession>A0A4R5CIS8</accession>
<keyword evidence="4" id="KW-1185">Reference proteome</keyword>
<comment type="similarity">
    <text evidence="1">Belongs to the UPF0312 family.</text>
</comment>
<dbReference type="PANTHER" id="PTHR34406">
    <property type="entry name" value="PROTEIN YCEI"/>
    <property type="match status" value="1"/>
</dbReference>
<dbReference type="RefSeq" id="WP_131901508.1">
    <property type="nucleotide sequence ID" value="NZ_SMKZ01000076.1"/>
</dbReference>
<name>A0A4R5CIS8_9ACTN</name>
<dbReference type="InterPro" id="IPR007372">
    <property type="entry name" value="Lipid/polyisoprenoid-bd_YceI"/>
</dbReference>
<evidence type="ECO:0000313" key="3">
    <source>
        <dbReference type="EMBL" id="TDD97244.1"/>
    </source>
</evidence>
<comment type="caution">
    <text evidence="3">The sequence shown here is derived from an EMBL/GenBank/DDBJ whole genome shotgun (WGS) entry which is preliminary data.</text>
</comment>
<evidence type="ECO:0000256" key="1">
    <source>
        <dbReference type="ARBA" id="ARBA00008812"/>
    </source>
</evidence>
<dbReference type="Pfam" id="PF04264">
    <property type="entry name" value="YceI"/>
    <property type="match status" value="1"/>
</dbReference>
<feature type="domain" description="Lipid/polyisoprenoid-binding YceI-like" evidence="2">
    <location>
        <begin position="20"/>
        <end position="208"/>
    </location>
</feature>
<dbReference type="EMBL" id="SMKZ01000076">
    <property type="protein sequence ID" value="TDD97244.1"/>
    <property type="molecule type" value="Genomic_DNA"/>
</dbReference>
<evidence type="ECO:0000259" key="2">
    <source>
        <dbReference type="SMART" id="SM00867"/>
    </source>
</evidence>
<dbReference type="OrthoDB" id="9811006at2"/>
<reference evidence="3 4" key="1">
    <citation type="submission" date="2019-03" db="EMBL/GenBank/DDBJ databases">
        <title>Draft genome sequences of novel Actinobacteria.</title>
        <authorList>
            <person name="Sahin N."/>
            <person name="Ay H."/>
            <person name="Saygin H."/>
        </authorList>
    </citation>
    <scope>NUCLEOTIDE SEQUENCE [LARGE SCALE GENOMIC DNA]</scope>
    <source>
        <strain evidence="3 4">5K138</strain>
    </source>
</reference>
<dbReference type="SUPFAM" id="SSF101874">
    <property type="entry name" value="YceI-like"/>
    <property type="match status" value="1"/>
</dbReference>